<dbReference type="InterPro" id="IPR004154">
    <property type="entry name" value="Anticodon-bd"/>
</dbReference>
<protein>
    <recommendedName>
        <fullName evidence="1">Anticodon-binding domain-containing protein</fullName>
    </recommendedName>
</protein>
<comment type="caution">
    <text evidence="2">The sequence shown here is derived from an EMBL/GenBank/DDBJ whole genome shotgun (WGS) entry which is preliminary data.</text>
</comment>
<sequence length="100" mass="11283">MTAHTTSEDRNSLLSKALELTERLSRVRCPKAGQCRGASAPTGHSCRVPLRIHLDDRQHISPGWKFNHWELKGVPIRLEIGPKDIAAKEVTLVLRYNSMK</sequence>
<reference evidence="2" key="1">
    <citation type="submission" date="2018-11" db="EMBL/GenBank/DDBJ databases">
        <authorList>
            <consortium name="Pathogen Informatics"/>
        </authorList>
    </citation>
    <scope>NUCLEOTIDE SEQUENCE</scope>
</reference>
<feature type="domain" description="Anticodon-binding" evidence="1">
    <location>
        <begin position="12"/>
        <end position="98"/>
    </location>
</feature>
<name>A0A448X0E6_9PLAT</name>
<dbReference type="GO" id="GO:0005524">
    <property type="term" value="F:ATP binding"/>
    <property type="evidence" value="ECO:0007669"/>
    <property type="project" value="InterPro"/>
</dbReference>
<dbReference type="AlphaFoldDB" id="A0A448X0E6"/>
<dbReference type="Pfam" id="PF03129">
    <property type="entry name" value="HGTP_anticodon"/>
    <property type="match status" value="1"/>
</dbReference>
<dbReference type="InterPro" id="IPR036621">
    <property type="entry name" value="Anticodon-bd_dom_sf"/>
</dbReference>
<accession>A0A448X0E6</accession>
<dbReference type="GO" id="GO:0006433">
    <property type="term" value="P:prolyl-tRNA aminoacylation"/>
    <property type="evidence" value="ECO:0007669"/>
    <property type="project" value="InterPro"/>
</dbReference>
<evidence type="ECO:0000313" key="3">
    <source>
        <dbReference type="Proteomes" id="UP000784294"/>
    </source>
</evidence>
<dbReference type="Gene3D" id="3.40.50.800">
    <property type="entry name" value="Anticodon-binding domain"/>
    <property type="match status" value="1"/>
</dbReference>
<dbReference type="OrthoDB" id="1350766at2759"/>
<dbReference type="GO" id="GO:0004827">
    <property type="term" value="F:proline-tRNA ligase activity"/>
    <property type="evidence" value="ECO:0007669"/>
    <property type="project" value="InterPro"/>
</dbReference>
<dbReference type="InterPro" id="IPR004499">
    <property type="entry name" value="Pro-tRNA-ligase_IIa_arc-type"/>
</dbReference>
<dbReference type="PANTHER" id="PTHR43382:SF2">
    <property type="entry name" value="BIFUNCTIONAL GLUTAMATE_PROLINE--TRNA LIGASE"/>
    <property type="match status" value="1"/>
</dbReference>
<evidence type="ECO:0000313" key="2">
    <source>
        <dbReference type="EMBL" id="VEL24738.1"/>
    </source>
</evidence>
<dbReference type="SUPFAM" id="SSF52954">
    <property type="entry name" value="Class II aaRS ABD-related"/>
    <property type="match status" value="1"/>
</dbReference>
<evidence type="ECO:0000259" key="1">
    <source>
        <dbReference type="Pfam" id="PF03129"/>
    </source>
</evidence>
<proteinExistence type="predicted"/>
<organism evidence="2 3">
    <name type="scientific">Protopolystoma xenopodis</name>
    <dbReference type="NCBI Taxonomy" id="117903"/>
    <lineage>
        <taxon>Eukaryota</taxon>
        <taxon>Metazoa</taxon>
        <taxon>Spiralia</taxon>
        <taxon>Lophotrochozoa</taxon>
        <taxon>Platyhelminthes</taxon>
        <taxon>Monogenea</taxon>
        <taxon>Polyopisthocotylea</taxon>
        <taxon>Polystomatidea</taxon>
        <taxon>Polystomatidae</taxon>
        <taxon>Protopolystoma</taxon>
    </lineage>
</organism>
<dbReference type="PANTHER" id="PTHR43382">
    <property type="entry name" value="PROLYL-TRNA SYNTHETASE"/>
    <property type="match status" value="1"/>
</dbReference>
<dbReference type="GO" id="GO:0017101">
    <property type="term" value="C:aminoacyl-tRNA synthetase multienzyme complex"/>
    <property type="evidence" value="ECO:0007669"/>
    <property type="project" value="TreeGrafter"/>
</dbReference>
<dbReference type="GO" id="GO:0005737">
    <property type="term" value="C:cytoplasm"/>
    <property type="evidence" value="ECO:0007669"/>
    <property type="project" value="InterPro"/>
</dbReference>
<dbReference type="EMBL" id="CAAALY010069366">
    <property type="protein sequence ID" value="VEL24738.1"/>
    <property type="molecule type" value="Genomic_DNA"/>
</dbReference>
<feature type="non-terminal residue" evidence="2">
    <location>
        <position position="100"/>
    </location>
</feature>
<keyword evidence="3" id="KW-1185">Reference proteome</keyword>
<dbReference type="Proteomes" id="UP000784294">
    <property type="component" value="Unassembled WGS sequence"/>
</dbReference>
<gene>
    <name evidence="2" type="ORF">PXEA_LOCUS18178</name>
</gene>